<dbReference type="AlphaFoldDB" id="A0A0D0UHR9"/>
<organism evidence="1">
    <name type="scientific">Cryptococcus bacillisporus CA1280</name>
    <dbReference type="NCBI Taxonomy" id="1296109"/>
    <lineage>
        <taxon>Eukaryota</taxon>
        <taxon>Fungi</taxon>
        <taxon>Dikarya</taxon>
        <taxon>Basidiomycota</taxon>
        <taxon>Agaricomycotina</taxon>
        <taxon>Tremellomycetes</taxon>
        <taxon>Tremellales</taxon>
        <taxon>Cryptococcaceae</taxon>
        <taxon>Cryptococcus</taxon>
        <taxon>Cryptococcus gattii species complex</taxon>
    </lineage>
</organism>
<name>A0A0D0UHR9_CRYGA</name>
<reference evidence="1" key="1">
    <citation type="submission" date="2015-01" db="EMBL/GenBank/DDBJ databases">
        <title>The Genome Sequence of Cryptococcus gattii CA1280.</title>
        <authorList>
            <consortium name="The Broad Institute Genomics Platform"/>
            <person name="Cuomo C."/>
            <person name="Litvintseva A."/>
            <person name="Chen Y."/>
            <person name="Heitman J."/>
            <person name="Sun S."/>
            <person name="Springer D."/>
            <person name="Dromer F."/>
            <person name="Young S."/>
            <person name="Zeng Q."/>
            <person name="Gargeya S."/>
            <person name="Abouelleil A."/>
            <person name="Alvarado L."/>
            <person name="Chapman S.B."/>
            <person name="Gainer-Dewar J."/>
            <person name="Goldberg J."/>
            <person name="Griggs A."/>
            <person name="Gujja S."/>
            <person name="Hansen M."/>
            <person name="Howarth C."/>
            <person name="Imamovic A."/>
            <person name="Larimer J."/>
            <person name="Murphy C."/>
            <person name="Naylor J."/>
            <person name="Pearson M."/>
            <person name="Priest M."/>
            <person name="Roberts A."/>
            <person name="Saif S."/>
            <person name="Shea T."/>
            <person name="Sykes S."/>
            <person name="Wortman J."/>
            <person name="Nusbaum C."/>
            <person name="Birren B."/>
        </authorList>
    </citation>
    <scope>NUCLEOTIDE SEQUENCE [LARGE SCALE GENOMIC DNA]</scope>
    <source>
        <strain evidence="1">CA1280</strain>
    </source>
</reference>
<proteinExistence type="predicted"/>
<dbReference type="OrthoDB" id="2569217at2759"/>
<gene>
    <name evidence="1" type="ORF">I312_02915</name>
</gene>
<evidence type="ECO:0000313" key="1">
    <source>
        <dbReference type="EMBL" id="KIR47768.1"/>
    </source>
</evidence>
<dbReference type="EMBL" id="KN847979">
    <property type="protein sequence ID" value="KIR47768.1"/>
    <property type="molecule type" value="Genomic_DNA"/>
</dbReference>
<dbReference type="SUPFAM" id="SSF46565">
    <property type="entry name" value="Chaperone J-domain"/>
    <property type="match status" value="1"/>
</dbReference>
<protein>
    <recommendedName>
        <fullName evidence="2">J domain-containing protein</fullName>
    </recommendedName>
</protein>
<evidence type="ECO:0008006" key="2">
    <source>
        <dbReference type="Google" id="ProtNLM"/>
    </source>
</evidence>
<dbReference type="InterPro" id="IPR036869">
    <property type="entry name" value="J_dom_sf"/>
</dbReference>
<sequence length="569" mass="64349">MLFGRLLNRPTSRTYSCAQHIGRAAKISNNRTYAVSSENRQDLGGGSSLVKTLVEQDPYQRIWFIRPLSLMMFNTESARAAHLNSIWHNYRYHETHIIPFWTLCILSDLRSEAIHRRTGGQDYANVAQRFCTEIGLNIAAVPDNHWCSGLYFREVLRMRQETIKKMLEGPMIRLSDLLPSPTPALYVRDFRNVGASTPFHNNNQYDPVTSPKFAWGPPKLERSDMENIISAHDATFGDWEDIHVRVRDTKLFAIPTYRLLYKVYLPSGEIAVTDGELNDKGHNIIVDWPKGKAQPSNHDEYNNGLIFNRTWLDHPEKGIGNCLMGDQGSSSVVSTLFNAMRRGGPIRKETWENDKIIPLIGSATVPHLQSLMEYTGKMLCGQGQAFSEPSFPIEKKATTTSSSSLFSKVDPTIRTKRSAASSPSPASSLSSRLFGASSFKSAAWTSSGSHSSKRQAVYEKFARAKAEKIGSSIYGPSEQYALRRLHDRNGYYAELGVENLAVELLDKSKEKEVNSILKEKYYTLCKIRHSDIGGAEEDQVRLNRAYEQVETYEQRRNYQLKPENCPSLD</sequence>
<dbReference type="HOGENOM" id="CLU_508243_0_0_1"/>
<accession>A0A0D0UHR9</accession>
<dbReference type="Gene3D" id="1.10.287.110">
    <property type="entry name" value="DnaJ domain"/>
    <property type="match status" value="1"/>
</dbReference>